<dbReference type="OrthoDB" id="45365at2759"/>
<name>A0A162Q4L5_MUCCL</name>
<feature type="chain" id="PRO_5007838989" evidence="3">
    <location>
        <begin position="20"/>
        <end position="859"/>
    </location>
</feature>
<protein>
    <submittedName>
        <fullName evidence="7">Uncharacterized protein</fullName>
    </submittedName>
</protein>
<dbReference type="InterPro" id="IPR056229">
    <property type="entry name" value="Ig_TMM62"/>
</dbReference>
<feature type="compositionally biased region" description="Low complexity" evidence="1">
    <location>
        <begin position="828"/>
        <end position="841"/>
    </location>
</feature>
<reference evidence="7 8" key="1">
    <citation type="submission" date="2015-06" db="EMBL/GenBank/DDBJ databases">
        <title>Expansion of signal transduction pathways in fungi by whole-genome duplication.</title>
        <authorList>
            <consortium name="DOE Joint Genome Institute"/>
            <person name="Corrochano L.M."/>
            <person name="Kuo A."/>
            <person name="Marcet-Houben M."/>
            <person name="Polaino S."/>
            <person name="Salamov A."/>
            <person name="Villalobos J.M."/>
            <person name="Alvarez M.I."/>
            <person name="Avalos J."/>
            <person name="Benito E.P."/>
            <person name="Benoit I."/>
            <person name="Burger G."/>
            <person name="Camino L.P."/>
            <person name="Canovas D."/>
            <person name="Cerda-Olmedo E."/>
            <person name="Cheng J.-F."/>
            <person name="Dominguez A."/>
            <person name="Elias M."/>
            <person name="Eslava A.P."/>
            <person name="Glaser F."/>
            <person name="Grimwood J."/>
            <person name="Gutierrez G."/>
            <person name="Heitman J."/>
            <person name="Henrissat B."/>
            <person name="Iturriaga E.A."/>
            <person name="Lang B.F."/>
            <person name="Lavin J.L."/>
            <person name="Lee S."/>
            <person name="Li W."/>
            <person name="Lindquist E."/>
            <person name="Lopez-Garcia S."/>
            <person name="Luque E.M."/>
            <person name="Marcos A.T."/>
            <person name="Martin J."/>
            <person name="Mccluskey K."/>
            <person name="Medina H.R."/>
            <person name="Miralles-Duran A."/>
            <person name="Miyazaki A."/>
            <person name="Munoz-Torres E."/>
            <person name="Oguiza J.A."/>
            <person name="Ohm R."/>
            <person name="Olmedo M."/>
            <person name="Orejas M."/>
            <person name="Ortiz-Castellanos L."/>
            <person name="Pisabarro A.G."/>
            <person name="Rodriguez-Romero J."/>
            <person name="Ruiz-Herrera J."/>
            <person name="Ruiz-Vazquez R."/>
            <person name="Sanz C."/>
            <person name="Schackwitz W."/>
            <person name="Schmutz J."/>
            <person name="Shahriari M."/>
            <person name="Shelest E."/>
            <person name="Silva-Franco F."/>
            <person name="Soanes D."/>
            <person name="Syed K."/>
            <person name="Tagua V.G."/>
            <person name="Talbot N.J."/>
            <person name="Thon M."/>
            <person name="De Vries R.P."/>
            <person name="Wiebenga A."/>
            <person name="Yadav J.S."/>
            <person name="Braun E.L."/>
            <person name="Baker S."/>
            <person name="Garre V."/>
            <person name="Horwitz B."/>
            <person name="Torres-Martinez S."/>
            <person name="Idnurm A."/>
            <person name="Herrera-Estrella A."/>
            <person name="Gabaldon T."/>
            <person name="Grigoriev I.V."/>
        </authorList>
    </citation>
    <scope>NUCLEOTIDE SEQUENCE [LARGE SCALE GENOMIC DNA]</scope>
    <source>
        <strain evidence="7 8">CBS 277.49</strain>
    </source>
</reference>
<evidence type="ECO:0000259" key="4">
    <source>
        <dbReference type="Pfam" id="PF00149"/>
    </source>
</evidence>
<feature type="transmembrane region" description="Helical" evidence="2">
    <location>
        <begin position="580"/>
        <end position="598"/>
    </location>
</feature>
<feature type="domain" description="Calcineurin-like phosphoesterase" evidence="4">
    <location>
        <begin position="75"/>
        <end position="290"/>
    </location>
</feature>
<proteinExistence type="predicted"/>
<dbReference type="PANTHER" id="PTHR14795">
    <property type="entry name" value="HELICASE RELATED"/>
    <property type="match status" value="1"/>
</dbReference>
<evidence type="ECO:0000256" key="3">
    <source>
        <dbReference type="SAM" id="SignalP"/>
    </source>
</evidence>
<dbReference type="Pfam" id="PF24384">
    <property type="entry name" value="Ig_TMM62"/>
    <property type="match status" value="1"/>
</dbReference>
<dbReference type="EMBL" id="AMYB01000009">
    <property type="protein sequence ID" value="OAC98929.1"/>
    <property type="molecule type" value="Genomic_DNA"/>
</dbReference>
<feature type="region of interest" description="Disordered" evidence="1">
    <location>
        <begin position="826"/>
        <end position="859"/>
    </location>
</feature>
<feature type="signal peptide" evidence="3">
    <location>
        <begin position="1"/>
        <end position="19"/>
    </location>
</feature>
<dbReference type="PANTHER" id="PTHR14795:SF0">
    <property type="entry name" value="TRANSMEMBRANE PROTEIN 62"/>
    <property type="match status" value="1"/>
</dbReference>
<dbReference type="Gene3D" id="3.60.21.10">
    <property type="match status" value="1"/>
</dbReference>
<dbReference type="GO" id="GO:0016787">
    <property type="term" value="F:hydrolase activity"/>
    <property type="evidence" value="ECO:0007669"/>
    <property type="project" value="InterPro"/>
</dbReference>
<dbReference type="Proteomes" id="UP000077051">
    <property type="component" value="Unassembled WGS sequence"/>
</dbReference>
<dbReference type="VEuPathDB" id="FungiDB:MUCCIDRAFT_167366"/>
<keyword evidence="3" id="KW-0732">Signal</keyword>
<evidence type="ECO:0000256" key="2">
    <source>
        <dbReference type="SAM" id="Phobius"/>
    </source>
</evidence>
<evidence type="ECO:0000313" key="8">
    <source>
        <dbReference type="Proteomes" id="UP000077051"/>
    </source>
</evidence>
<dbReference type="AlphaFoldDB" id="A0A162Q4L5"/>
<accession>A0A162Q4L5</accession>
<evidence type="ECO:0000259" key="6">
    <source>
        <dbReference type="Pfam" id="PF24394"/>
    </source>
</evidence>
<comment type="caution">
    <text evidence="7">The sequence shown here is derived from an EMBL/GenBank/DDBJ whole genome shotgun (WGS) entry which is preliminary data.</text>
</comment>
<feature type="transmembrane region" description="Helical" evidence="2">
    <location>
        <begin position="501"/>
        <end position="520"/>
    </location>
</feature>
<feature type="transmembrane region" description="Helical" evidence="2">
    <location>
        <begin position="732"/>
        <end position="751"/>
    </location>
</feature>
<dbReference type="InterPro" id="IPR004843">
    <property type="entry name" value="Calcineurin-like_PHP"/>
</dbReference>
<evidence type="ECO:0000259" key="5">
    <source>
        <dbReference type="Pfam" id="PF24384"/>
    </source>
</evidence>
<gene>
    <name evidence="7" type="ORF">MUCCIDRAFT_167366</name>
</gene>
<feature type="domain" description="TMEM62 Ig-like" evidence="5">
    <location>
        <begin position="373"/>
        <end position="481"/>
    </location>
</feature>
<organism evidence="7 8">
    <name type="scientific">Mucor lusitanicus CBS 277.49</name>
    <dbReference type="NCBI Taxonomy" id="747725"/>
    <lineage>
        <taxon>Eukaryota</taxon>
        <taxon>Fungi</taxon>
        <taxon>Fungi incertae sedis</taxon>
        <taxon>Mucoromycota</taxon>
        <taxon>Mucoromycotina</taxon>
        <taxon>Mucoromycetes</taxon>
        <taxon>Mucorales</taxon>
        <taxon>Mucorineae</taxon>
        <taxon>Mucoraceae</taxon>
        <taxon>Mucor</taxon>
    </lineage>
</organism>
<dbReference type="Pfam" id="PF24394">
    <property type="entry name" value="TMEM62_C"/>
    <property type="match status" value="1"/>
</dbReference>
<feature type="domain" description="TMEM62 C-terminal" evidence="6">
    <location>
        <begin position="505"/>
        <end position="726"/>
    </location>
</feature>
<keyword evidence="2" id="KW-1133">Transmembrane helix</keyword>
<feature type="compositionally biased region" description="Basic residues" evidence="1">
    <location>
        <begin position="850"/>
        <end position="859"/>
    </location>
</feature>
<sequence>MHKSAILCVIVTLLCCLRAFQLYFSSTQELRSVEGHSWLPTSTKKLNFTRDSNTIDRLKNDSVVLGTASDNMFYFVHATDLHLSRFRPKGHTYHFLHFIQSILPVVKPEFVVVTGDLTDAKDKKRITSQQYIDEWDVYQTAIKEKVTVDWYDMRGNHDCFDLPSWQSRVNYYRTHGHSAGLIEQGKGVYSWQVNQPTGNYQFVAIDACPKRGPSRPLNFFGYLTSKTMDQLEHALIAKPYNHTFVASIQLCPLFSHYPTSTMVFGVSKKGRTFRDLASHYSIYFCGHLHKLIAGLGDVLKSYDPVTKSLELELGDLKEHGLYRIVAVDHDLISFVDVQLPLDQIPKKGPVNAQGLVQPMQDGNIIWPHQVEPAPAILVTNPKDARFSIPSKEPLWRIRQSSHIRFLVFSNETIDKLQVEILIDGKLHPHEASFVGDTKNPLWAAAWDPSVFEDRKPHQLTVRVTASDGKVGLSNTVFRVDTHRIKIGGGSGEFIIKSKMSTVLQCITIFTMAIMLLLLLIPKFFAPQHDTDIYSKKRINRLLLRIHTIDQIAAKTPYLKLQKSILTWSYRFLQLPQDQPIVWHLTFVYILALLTLPWFRANFIPSADTNAERYGIFYMWGMVFGGEWVPIADTWMFAAEQVTFDVFGFFFLVTWRGTDANDLLCRGASAFHNSQRYPSDAKSSATPAAVKVKHRRQLNEMAWFKGMEVVYWLWRSSELVALASFYGGIWPTLVLNINVYWMLFSGYTLAWGKNGVMCKRRKQKNRLLVMVEGCVACQQHETVVSLVEDSEKKAPLTDDGTALNYNSSASINATTLTQEEEQQKVGFMSISSSSGSSSCSSSTPFDGLPHVKSRKRQLKI</sequence>
<keyword evidence="8" id="KW-1185">Reference proteome</keyword>
<dbReference type="InterPro" id="IPR056230">
    <property type="entry name" value="TMEM62_C"/>
</dbReference>
<keyword evidence="2" id="KW-0812">Transmembrane</keyword>
<evidence type="ECO:0000313" key="7">
    <source>
        <dbReference type="EMBL" id="OAC98929.1"/>
    </source>
</evidence>
<dbReference type="InterPro" id="IPR029052">
    <property type="entry name" value="Metallo-depent_PP-like"/>
</dbReference>
<dbReference type="STRING" id="747725.A0A162Q4L5"/>
<keyword evidence="2" id="KW-0472">Membrane</keyword>
<dbReference type="SUPFAM" id="SSF56300">
    <property type="entry name" value="Metallo-dependent phosphatases"/>
    <property type="match status" value="1"/>
</dbReference>
<dbReference type="Pfam" id="PF00149">
    <property type="entry name" value="Metallophos"/>
    <property type="match status" value="1"/>
</dbReference>
<evidence type="ECO:0000256" key="1">
    <source>
        <dbReference type="SAM" id="MobiDB-lite"/>
    </source>
</evidence>